<dbReference type="PANTHER" id="PTHR43349">
    <property type="entry name" value="PINORESINOL REDUCTASE-RELATED"/>
    <property type="match status" value="1"/>
</dbReference>
<evidence type="ECO:0000259" key="1">
    <source>
        <dbReference type="Pfam" id="PF05368"/>
    </source>
</evidence>
<dbReference type="OMA" id="KKCHISA"/>
<dbReference type="EnsemblPlants" id="Kaladp0048s0677.1.v1.1">
    <property type="protein sequence ID" value="Kaladp0048s0677.1.v1.1"/>
    <property type="gene ID" value="Kaladp0048s0677.v1.1"/>
</dbReference>
<dbReference type="AlphaFoldDB" id="A0A7N0TZC9"/>
<accession>A0A7N0TZC9</accession>
<dbReference type="Gene3D" id="3.90.25.10">
    <property type="entry name" value="UDP-galactose 4-epimerase, domain 1"/>
    <property type="match status" value="1"/>
</dbReference>
<dbReference type="InterPro" id="IPR036291">
    <property type="entry name" value="NAD(P)-bd_dom_sf"/>
</dbReference>
<proteinExistence type="predicted"/>
<dbReference type="InterPro" id="IPR050608">
    <property type="entry name" value="NmrA-type/Isoflavone_red_sf"/>
</dbReference>
<dbReference type="Gene3D" id="3.40.50.720">
    <property type="entry name" value="NAD(P)-binding Rossmann-like Domain"/>
    <property type="match status" value="1"/>
</dbReference>
<evidence type="ECO:0000313" key="2">
    <source>
        <dbReference type="EnsemblPlants" id="Kaladp0048s0677.1.v1.1"/>
    </source>
</evidence>
<evidence type="ECO:0000313" key="3">
    <source>
        <dbReference type="Proteomes" id="UP000594263"/>
    </source>
</evidence>
<dbReference type="Proteomes" id="UP000594263">
    <property type="component" value="Unplaced"/>
</dbReference>
<protein>
    <recommendedName>
        <fullName evidence="1">NmrA-like domain-containing protein</fullName>
    </recommendedName>
</protein>
<dbReference type="Pfam" id="PF05368">
    <property type="entry name" value="NmrA"/>
    <property type="match status" value="1"/>
</dbReference>
<sequence>MGKQVVRASLKQGHPTFVYGRPITPQTSPAKLLIHQEFLAKGLTFLHGELDEHDKLAEAVSRVDIVISTLPGPQVLDQLRIIEAIRVAGNVTRFVPSEFGVEEDRITPPEQFHSFLDLKRCVRRPTEAEGIPYTFVVGNCCAQYFLHVLFHTYDSQADTVIYGTGEAKVVMNFEEDVGTYTVKVADDPRAVKPDSHNQAAKKCHISAGAVSLWERLTGENLKKVHLSQQEIHKLSQTFLNETCVSLYFLDFCGPDTK</sequence>
<dbReference type="PANTHER" id="PTHR43349:SF9">
    <property type="entry name" value="PHENYLCOUMARAN BENZYLIC ETHER REDUCTASE-LIKE PROTEIN"/>
    <property type="match status" value="1"/>
</dbReference>
<feature type="domain" description="NmrA-like" evidence="1">
    <location>
        <begin position="2"/>
        <end position="233"/>
    </location>
</feature>
<dbReference type="Gramene" id="Kaladp0048s0677.1.v1.1">
    <property type="protein sequence ID" value="Kaladp0048s0677.1.v1.1"/>
    <property type="gene ID" value="Kaladp0048s0677.v1.1"/>
</dbReference>
<reference evidence="2" key="1">
    <citation type="submission" date="2021-01" db="UniProtKB">
        <authorList>
            <consortium name="EnsemblPlants"/>
        </authorList>
    </citation>
    <scope>IDENTIFICATION</scope>
</reference>
<dbReference type="SUPFAM" id="SSF51735">
    <property type="entry name" value="NAD(P)-binding Rossmann-fold domains"/>
    <property type="match status" value="1"/>
</dbReference>
<organism evidence="2 3">
    <name type="scientific">Kalanchoe fedtschenkoi</name>
    <name type="common">Lavender scallops</name>
    <name type="synonym">South American air plant</name>
    <dbReference type="NCBI Taxonomy" id="63787"/>
    <lineage>
        <taxon>Eukaryota</taxon>
        <taxon>Viridiplantae</taxon>
        <taxon>Streptophyta</taxon>
        <taxon>Embryophyta</taxon>
        <taxon>Tracheophyta</taxon>
        <taxon>Spermatophyta</taxon>
        <taxon>Magnoliopsida</taxon>
        <taxon>eudicotyledons</taxon>
        <taxon>Gunneridae</taxon>
        <taxon>Pentapetalae</taxon>
        <taxon>Saxifragales</taxon>
        <taxon>Crassulaceae</taxon>
        <taxon>Kalanchoe</taxon>
    </lineage>
</organism>
<dbReference type="InterPro" id="IPR008030">
    <property type="entry name" value="NmrA-like"/>
</dbReference>
<name>A0A7N0TZC9_KALFE</name>
<keyword evidence="3" id="KW-1185">Reference proteome</keyword>